<evidence type="ECO:0000256" key="1">
    <source>
        <dbReference type="ARBA" id="ARBA00006987"/>
    </source>
</evidence>
<dbReference type="EMBL" id="WBOS01000014">
    <property type="protein sequence ID" value="KAB2330468.1"/>
    <property type="molecule type" value="Genomic_DNA"/>
</dbReference>
<feature type="chain" id="PRO_5039094057" evidence="2">
    <location>
        <begin position="26"/>
        <end position="341"/>
    </location>
</feature>
<keyword evidence="2" id="KW-0732">Signal</keyword>
<sequence>MKKPILFRVTLFCVLMIFLVGCSNKENQTEKASSNAKDKAEVKLDGNVELIVPASAGGGSDINARMLAEVIKENKIVDKNIMVVNKPGGSTAIANSYTFSKKGANNTVLTWNSSQLISPLLNNNDVTIDDLTPLGTLTLDSYLFVVKADNKYQTLDDIVKAAKEKPQTISIGGTGQGTEIHILSHLINKYGDTEFKYVPFDSDGETISSLLGGHINVVLSNPNEVLSQIEAGKLKALASSSEERLSGVLKDVPTFEELGYGDIKLTSFRGYVGPPGMSEEEIAYWEDVLKQVHEAEKWQKDYIEKNDLQPRFMNAEESKEFYKEVLNLYVEASKEMGLIKK</sequence>
<dbReference type="InterPro" id="IPR042100">
    <property type="entry name" value="Bug_dom1"/>
</dbReference>
<dbReference type="Gene3D" id="3.40.190.150">
    <property type="entry name" value="Bordetella uptake gene, domain 1"/>
    <property type="match status" value="1"/>
</dbReference>
<accession>A0A6L3V096</accession>
<evidence type="ECO:0000313" key="4">
    <source>
        <dbReference type="Proteomes" id="UP000481030"/>
    </source>
</evidence>
<dbReference type="PROSITE" id="PS51257">
    <property type="entry name" value="PROKAR_LIPOPROTEIN"/>
    <property type="match status" value="1"/>
</dbReference>
<keyword evidence="4" id="KW-1185">Reference proteome</keyword>
<dbReference type="Pfam" id="PF03401">
    <property type="entry name" value="TctC"/>
    <property type="match status" value="1"/>
</dbReference>
<dbReference type="PIRSF" id="PIRSF017082">
    <property type="entry name" value="YflP"/>
    <property type="match status" value="1"/>
</dbReference>
<reference evidence="3 4" key="1">
    <citation type="journal article" date="2016" name="Antonie Van Leeuwenhoek">
        <title>Bacillus depressus sp. nov., isolated from soil of a sunflower field.</title>
        <authorList>
            <person name="Wei X."/>
            <person name="Xin D."/>
            <person name="Xin Y."/>
            <person name="Zhang H."/>
            <person name="Wang T."/>
            <person name="Zhang J."/>
        </authorList>
    </citation>
    <scope>NUCLEOTIDE SEQUENCE [LARGE SCALE GENOMIC DNA]</scope>
    <source>
        <strain evidence="3 4">BZ1</strain>
    </source>
</reference>
<dbReference type="RefSeq" id="WP_151536567.1">
    <property type="nucleotide sequence ID" value="NZ_WBOS01000014.1"/>
</dbReference>
<organism evidence="3 4">
    <name type="scientific">Cytobacillus depressus</name>
    <dbReference type="NCBI Taxonomy" id="1602942"/>
    <lineage>
        <taxon>Bacteria</taxon>
        <taxon>Bacillati</taxon>
        <taxon>Bacillota</taxon>
        <taxon>Bacilli</taxon>
        <taxon>Bacillales</taxon>
        <taxon>Bacillaceae</taxon>
        <taxon>Cytobacillus</taxon>
    </lineage>
</organism>
<protein>
    <submittedName>
        <fullName evidence="3">Tripartite tricarboxylate transporter substrate binding protein</fullName>
    </submittedName>
</protein>
<dbReference type="AlphaFoldDB" id="A0A6L3V096"/>
<dbReference type="CDD" id="cd07012">
    <property type="entry name" value="PBP2_Bug_TTT"/>
    <property type="match status" value="1"/>
</dbReference>
<feature type="signal peptide" evidence="2">
    <location>
        <begin position="1"/>
        <end position="25"/>
    </location>
</feature>
<proteinExistence type="inferred from homology"/>
<dbReference type="InterPro" id="IPR005064">
    <property type="entry name" value="BUG"/>
</dbReference>
<dbReference type="PANTHER" id="PTHR42928">
    <property type="entry name" value="TRICARBOXYLATE-BINDING PROTEIN"/>
    <property type="match status" value="1"/>
</dbReference>
<evidence type="ECO:0000256" key="2">
    <source>
        <dbReference type="SAM" id="SignalP"/>
    </source>
</evidence>
<dbReference type="PANTHER" id="PTHR42928:SF3">
    <property type="entry name" value="UPF0065 PROTEIN YFLP"/>
    <property type="match status" value="1"/>
</dbReference>
<dbReference type="Gene3D" id="3.40.190.10">
    <property type="entry name" value="Periplasmic binding protein-like II"/>
    <property type="match status" value="1"/>
</dbReference>
<gene>
    <name evidence="3" type="ORF">F7731_20050</name>
</gene>
<dbReference type="Proteomes" id="UP000481030">
    <property type="component" value="Unassembled WGS sequence"/>
</dbReference>
<dbReference type="SUPFAM" id="SSF53850">
    <property type="entry name" value="Periplasmic binding protein-like II"/>
    <property type="match status" value="1"/>
</dbReference>
<comment type="similarity">
    <text evidence="1">Belongs to the UPF0065 (bug) family.</text>
</comment>
<dbReference type="OrthoDB" id="9780943at2"/>
<evidence type="ECO:0000313" key="3">
    <source>
        <dbReference type="EMBL" id="KAB2330468.1"/>
    </source>
</evidence>
<name>A0A6L3V096_9BACI</name>
<comment type="caution">
    <text evidence="3">The sequence shown here is derived from an EMBL/GenBank/DDBJ whole genome shotgun (WGS) entry which is preliminary data.</text>
</comment>